<dbReference type="PANTHER" id="PTHR36785">
    <property type="entry name" value="OS05G0502500 PROTEIN"/>
    <property type="match status" value="1"/>
</dbReference>
<feature type="transmembrane region" description="Helical" evidence="1">
    <location>
        <begin position="117"/>
        <end position="138"/>
    </location>
</feature>
<evidence type="ECO:0000313" key="2">
    <source>
        <dbReference type="EMBL" id="KAK8493381.1"/>
    </source>
</evidence>
<protein>
    <submittedName>
        <fullName evidence="2">Uncharacterized protein</fullName>
    </submittedName>
</protein>
<evidence type="ECO:0000313" key="3">
    <source>
        <dbReference type="Proteomes" id="UP001472677"/>
    </source>
</evidence>
<dbReference type="EMBL" id="JBBPBM010000622">
    <property type="protein sequence ID" value="KAK8493381.1"/>
    <property type="molecule type" value="Genomic_DNA"/>
</dbReference>
<keyword evidence="1" id="KW-0812">Transmembrane</keyword>
<name>A0ABR2AJ85_9ROSI</name>
<dbReference type="Proteomes" id="UP001472677">
    <property type="component" value="Unassembled WGS sequence"/>
</dbReference>
<keyword evidence="1" id="KW-0472">Membrane</keyword>
<keyword evidence="3" id="KW-1185">Reference proteome</keyword>
<keyword evidence="1" id="KW-1133">Transmembrane helix</keyword>
<accession>A0ABR2AJ85</accession>
<proteinExistence type="predicted"/>
<gene>
    <name evidence="2" type="ORF">V6N12_000925</name>
</gene>
<evidence type="ECO:0000256" key="1">
    <source>
        <dbReference type="SAM" id="Phobius"/>
    </source>
</evidence>
<organism evidence="2 3">
    <name type="scientific">Hibiscus sabdariffa</name>
    <name type="common">roselle</name>
    <dbReference type="NCBI Taxonomy" id="183260"/>
    <lineage>
        <taxon>Eukaryota</taxon>
        <taxon>Viridiplantae</taxon>
        <taxon>Streptophyta</taxon>
        <taxon>Embryophyta</taxon>
        <taxon>Tracheophyta</taxon>
        <taxon>Spermatophyta</taxon>
        <taxon>Magnoliopsida</taxon>
        <taxon>eudicotyledons</taxon>
        <taxon>Gunneridae</taxon>
        <taxon>Pentapetalae</taxon>
        <taxon>rosids</taxon>
        <taxon>malvids</taxon>
        <taxon>Malvales</taxon>
        <taxon>Malvaceae</taxon>
        <taxon>Malvoideae</taxon>
        <taxon>Hibiscus</taxon>
    </lineage>
</organism>
<feature type="transmembrane region" description="Helical" evidence="1">
    <location>
        <begin position="144"/>
        <end position="165"/>
    </location>
</feature>
<reference evidence="2 3" key="1">
    <citation type="journal article" date="2024" name="G3 (Bethesda)">
        <title>Genome assembly of Hibiscus sabdariffa L. provides insights into metabolisms of medicinal natural products.</title>
        <authorList>
            <person name="Kim T."/>
        </authorList>
    </citation>
    <scope>NUCLEOTIDE SEQUENCE [LARGE SCALE GENOMIC DNA]</scope>
    <source>
        <strain evidence="2">TK-2024</strain>
        <tissue evidence="2">Old leaves</tissue>
    </source>
</reference>
<comment type="caution">
    <text evidence="2">The sequence shown here is derived from an EMBL/GenBank/DDBJ whole genome shotgun (WGS) entry which is preliminary data.</text>
</comment>
<dbReference type="PANTHER" id="PTHR36785:SF1">
    <property type="entry name" value="OS05G0502500 PROTEIN"/>
    <property type="match status" value="1"/>
</dbReference>
<sequence>MTTILQITFKFSALTSSSNEEFYDKPFCCSSIKSPRAASLQPKRFKLGAFGRQRWSFGEVCRDKDGFFSKEEGWKRKRRLVLVMFNQGFGFNGGGGGGSDGGSGGGGGKINSDTARLLGNIALAIGLTYLSVTGQLGWVLDAIVSIWLIAVLVPIIGVGAFLWWAGRDIVQSSCPNCGNDFQIFKSFLNDELQLCPYCSQPFSVVDDKFVMEPVKFSNEASKAKQAFNGFSPGFKKGNDSSGAVVDVEAEVKDAD</sequence>